<dbReference type="InterPro" id="IPR044542">
    <property type="entry name" value="NAA30-like"/>
</dbReference>
<gene>
    <name evidence="5" type="ORF">THAOC_11089</name>
</gene>
<proteinExistence type="inferred from homology"/>
<dbReference type="InterPro" id="IPR016181">
    <property type="entry name" value="Acyl_CoA_acyltransferase"/>
</dbReference>
<dbReference type="PANTHER" id="PTHR45896:SF1">
    <property type="entry name" value="N-ALPHA-ACETYLTRANSFERASE 30"/>
    <property type="match status" value="1"/>
</dbReference>
<dbReference type="GO" id="GO:0004596">
    <property type="term" value="F:protein-N-terminal amino-acid acetyltransferase activity"/>
    <property type="evidence" value="ECO:0007669"/>
    <property type="project" value="InterPro"/>
</dbReference>
<dbReference type="Proteomes" id="UP000266841">
    <property type="component" value="Unassembled WGS sequence"/>
</dbReference>
<protein>
    <recommendedName>
        <fullName evidence="4">N-acetyltransferase domain-containing protein</fullName>
    </recommendedName>
</protein>
<evidence type="ECO:0000256" key="3">
    <source>
        <dbReference type="ARBA" id="ARBA00024025"/>
    </source>
</evidence>
<evidence type="ECO:0000313" key="5">
    <source>
        <dbReference type="EMBL" id="EJK67824.1"/>
    </source>
</evidence>
<keyword evidence="1" id="KW-0808">Transferase</keyword>
<dbReference type="AlphaFoldDB" id="K0SS61"/>
<dbReference type="InterPro" id="IPR000182">
    <property type="entry name" value="GNAT_dom"/>
</dbReference>
<name>K0SS61_THAOC</name>
<accession>K0SS61</accession>
<evidence type="ECO:0000256" key="2">
    <source>
        <dbReference type="ARBA" id="ARBA00023315"/>
    </source>
</evidence>
<keyword evidence="6" id="KW-1185">Reference proteome</keyword>
<dbReference type="Gene3D" id="3.40.630.30">
    <property type="match status" value="1"/>
</dbReference>
<dbReference type="Pfam" id="PF00583">
    <property type="entry name" value="Acetyltransf_1"/>
    <property type="match status" value="1"/>
</dbReference>
<comment type="similarity">
    <text evidence="3">Belongs to the acetyltransferase family. MAK3 subfamily.</text>
</comment>
<dbReference type="eggNOG" id="KOG3139">
    <property type="taxonomic scope" value="Eukaryota"/>
</dbReference>
<keyword evidence="2" id="KW-0012">Acyltransferase</keyword>
<evidence type="ECO:0000256" key="1">
    <source>
        <dbReference type="ARBA" id="ARBA00022679"/>
    </source>
</evidence>
<evidence type="ECO:0000259" key="4">
    <source>
        <dbReference type="PROSITE" id="PS51186"/>
    </source>
</evidence>
<dbReference type="SUPFAM" id="SSF55729">
    <property type="entry name" value="Acyl-CoA N-acyltransferases (Nat)"/>
    <property type="match status" value="1"/>
</dbReference>
<dbReference type="EMBL" id="AGNL01012566">
    <property type="protein sequence ID" value="EJK67824.1"/>
    <property type="molecule type" value="Genomic_DNA"/>
</dbReference>
<dbReference type="GO" id="GO:0031417">
    <property type="term" value="C:NatC complex"/>
    <property type="evidence" value="ECO:0007669"/>
    <property type="project" value="TreeGrafter"/>
</dbReference>
<feature type="domain" description="N-acetyltransferase" evidence="4">
    <location>
        <begin position="151"/>
        <end position="230"/>
    </location>
</feature>
<reference evidence="5 6" key="1">
    <citation type="journal article" date="2012" name="Genome Biol.">
        <title>Genome and low-iron response of an oceanic diatom adapted to chronic iron limitation.</title>
        <authorList>
            <person name="Lommer M."/>
            <person name="Specht M."/>
            <person name="Roy A.S."/>
            <person name="Kraemer L."/>
            <person name="Andreson R."/>
            <person name="Gutowska M.A."/>
            <person name="Wolf J."/>
            <person name="Bergner S.V."/>
            <person name="Schilhabel M.B."/>
            <person name="Klostermeier U.C."/>
            <person name="Beiko R.G."/>
            <person name="Rosenstiel P."/>
            <person name="Hippler M."/>
            <person name="Laroche J."/>
        </authorList>
    </citation>
    <scope>NUCLEOTIDE SEQUENCE [LARGE SCALE GENOMIC DNA]</scope>
    <source>
        <strain evidence="5 6">CCMP1005</strain>
    </source>
</reference>
<dbReference type="PROSITE" id="PS51186">
    <property type="entry name" value="GNAT"/>
    <property type="match status" value="1"/>
</dbReference>
<dbReference type="PANTHER" id="PTHR45896">
    <property type="entry name" value="N-ALPHA-ACETYLTRANSFERASE 30"/>
    <property type="match status" value="1"/>
</dbReference>
<evidence type="ECO:0000313" key="6">
    <source>
        <dbReference type="Proteomes" id="UP000266841"/>
    </source>
</evidence>
<sequence>MSAISKMPEIEGFEFVDYADERHLDDVMRLVSNDLSEPYSGMFDHNTTPFVHNMPSALLSLVPNRLLSQCIPVFTYRYFLHRWPNLCVLAVPTTPATNGEEGTDDQPRKCEPVGCIVCKIDIEGGEGESPDLDIHSLSAWKEQNKDMIYSGYIGMLAVQEEHRRFGLGTALIHRAIYRMKELGCESIKLETEASNAKAMSLYENRFGFIREELLKKYYLNWGDAYRLRLIESLLFGSLCKGAGRARDESPAISDSVSSLWGVFRLILAESRQWERRVEDLSTPARILAKGDLEERRAQLQNELDLKHEQILALEIYMKDQLKLKDDITPRGISGGWEENIESNIKDTRERITEAKLDLLFNIQKELKQVGGELESIYEQEHDANETLQYFRDWHEAEQGALWELQREHNREVEARDLKHRIVDETLKWKVVFTVPSGKPDKRKPVRYARAQCASEDRVDDLIERAGVKNDAYRENVNLATLFAPFEKMWEKCNNMASLPVGVINDRVTNTGQPDGLASLLQAQQPRSKAKVGFPMRVPFHLLEEVRGESMAIEAMKANVRS</sequence>
<dbReference type="OrthoDB" id="249099at2759"/>
<dbReference type="CDD" id="cd04301">
    <property type="entry name" value="NAT_SF"/>
    <property type="match status" value="1"/>
</dbReference>
<comment type="caution">
    <text evidence="5">The sequence shown here is derived from an EMBL/GenBank/DDBJ whole genome shotgun (WGS) entry which is preliminary data.</text>
</comment>
<organism evidence="5 6">
    <name type="scientific">Thalassiosira oceanica</name>
    <name type="common">Marine diatom</name>
    <dbReference type="NCBI Taxonomy" id="159749"/>
    <lineage>
        <taxon>Eukaryota</taxon>
        <taxon>Sar</taxon>
        <taxon>Stramenopiles</taxon>
        <taxon>Ochrophyta</taxon>
        <taxon>Bacillariophyta</taxon>
        <taxon>Coscinodiscophyceae</taxon>
        <taxon>Thalassiosirophycidae</taxon>
        <taxon>Thalassiosirales</taxon>
        <taxon>Thalassiosiraceae</taxon>
        <taxon>Thalassiosira</taxon>
    </lineage>
</organism>